<feature type="compositionally biased region" description="Basic and acidic residues" evidence="1">
    <location>
        <begin position="409"/>
        <end position="443"/>
    </location>
</feature>
<feature type="compositionally biased region" description="Basic and acidic residues" evidence="1">
    <location>
        <begin position="1147"/>
        <end position="1164"/>
    </location>
</feature>
<sequence length="1252" mass="139691">MSDEEDSNNKSIIKIEEKQPVPLELAKDSDVVVISIDSQSDESCDEDTTRTSETIESKTDEQTEMSETKVEKVTGEGADEETEIKTDPIALKENDESAEIQHLSVVIDGKSTNDKLDSTSVDTVQASKIEVLSVSQNVSNKGRRRPQKADAKNMTEVTIIDENEGNTIEVVLGAKDTSEKKPENVIEVVQTHRTSQIPAPKAAPRTRELSNLHDVNPEQIEEIKDTSKSETKSIKKKVKPEKRTLKKTRSARKKSMDKKKAERTKYVPKRHLQVDIVSISDDEERNAKYENVDSASDFSDPELENISSSSEKFVSDINEHLENVSSDSEIDNNDDDLENISSDEMESNLMMVDEVGEVDDFADFDFNDDANVVDQVGDSDEEMEVKLNHGNRTMQKMELEIISDTEDGDFNKDDDDKKDEQDITEKTKEGEKSIDIPKEDQVDLKPSSENVETMPTNSKLTGEEEQSKEIEIEAKIHETGNETKSTVEATKAGDNLSDKNDEVVEEIQKDSETQLKENKDTTSQHEILSESQKVEIDDTSDEISKTDISSLDDSLQEEDIPAKTTRGRKRGRGRGRGGSRRGARRGRSGAKKQNEVEENINTEQIEAEESQEAMDVSSNIQNMEELIDNKDQNETDEKTDEADPNTSKRTPRRGRSAAKTLTESKEDEKKTELSIPTNAPEIMIDNTVISQTENQEKHLEVMIDLSEESGPEKQADNIEEEEVSKVEEVLNVEQIREETTTSTILTENDTKSPNMDKSSVTLQTETLASEKVNVKTMETEMNLSENTSGIESAQKEIDMCDKKTIEPEIIDLDSDNETENENNILVDSLHTDEIDSISGTTGKAQGIETPEQENKPELLLLENQKTSEIVDTVHVANAKKDQLISGFEVLQEDENDQNTIIVSANEEQTSSEIAMETSTESNIDDSDIISLEMEELVPLESLSESIEESSNEVDNSKSLDLDNEEVQENVNIQLEVKKIEIEKTFDINQPDKNIADGQMVLLSDNSDVTSENNQSKTPVCLELNIDNLETFNLNKKSELSVSIDSFESNKNSSVSDLVHLELGNIDHLPILQEDHTRDSDNGSSTSEIKIDVVLEAIDSLCRFESPEKAIDSMQKKCDETKTKQDDTEIITEEKEVKDDIGSSSHVNVERDDQSNSQEIVEKGDIGKEVEKDDLGKDVDMKDSSESIEISLTVHTSESSLNQDLAAMSTLDGNETDNEEIHDLEHEDAASVGSGISMDMGSDFEVLDECESD</sequence>
<dbReference type="EMBL" id="KV583894">
    <property type="protein sequence ID" value="OPL33272.1"/>
    <property type="molecule type" value="Genomic_DNA"/>
</dbReference>
<evidence type="ECO:0000313" key="2">
    <source>
        <dbReference type="EMBL" id="OPL33272.1"/>
    </source>
</evidence>
<comment type="caution">
    <text evidence="2">The sequence shown here is derived from an EMBL/GenBank/DDBJ whole genome shotgun (WGS) entry which is preliminary data.</text>
</comment>
<feature type="compositionally biased region" description="Basic residues" evidence="1">
    <location>
        <begin position="234"/>
        <end position="257"/>
    </location>
</feature>
<feature type="compositionally biased region" description="Basic residues" evidence="1">
    <location>
        <begin position="565"/>
        <end position="590"/>
    </location>
</feature>
<feature type="compositionally biased region" description="Acidic residues" evidence="1">
    <location>
        <begin position="328"/>
        <end position="340"/>
    </location>
</feature>
<proteinExistence type="predicted"/>
<feature type="compositionally biased region" description="Basic and acidic residues" evidence="1">
    <location>
        <begin position="627"/>
        <end position="636"/>
    </location>
</feature>
<organism evidence="2 3">
    <name type="scientific">Mytilus galloprovincialis</name>
    <name type="common">Mediterranean mussel</name>
    <dbReference type="NCBI Taxonomy" id="29158"/>
    <lineage>
        <taxon>Eukaryota</taxon>
        <taxon>Metazoa</taxon>
        <taxon>Spiralia</taxon>
        <taxon>Lophotrochozoa</taxon>
        <taxon>Mollusca</taxon>
        <taxon>Bivalvia</taxon>
        <taxon>Autobranchia</taxon>
        <taxon>Pteriomorphia</taxon>
        <taxon>Mytilida</taxon>
        <taxon>Mytiloidea</taxon>
        <taxon>Mytilidae</taxon>
        <taxon>Mytilinae</taxon>
        <taxon>Mytilus</taxon>
    </lineage>
</organism>
<evidence type="ECO:0000313" key="3">
    <source>
        <dbReference type="Proteomes" id="UP000266721"/>
    </source>
</evidence>
<feature type="region of interest" description="Disordered" evidence="1">
    <location>
        <begin position="37"/>
        <end position="83"/>
    </location>
</feature>
<feature type="compositionally biased region" description="Basic and acidic residues" evidence="1">
    <location>
        <begin position="221"/>
        <end position="233"/>
    </location>
</feature>
<reference evidence="2 3" key="1">
    <citation type="journal article" date="2016" name="PLoS ONE">
        <title>A First Insight into the Genome of the Filter-Feeder Mussel Mytilus galloprovincialis.</title>
        <authorList>
            <person name="Murgarella M."/>
            <person name="Puiu D."/>
            <person name="Novoa B."/>
            <person name="Figueras A."/>
            <person name="Posada D."/>
            <person name="Canchaya C."/>
        </authorList>
    </citation>
    <scope>NUCLEOTIDE SEQUENCE [LARGE SCALE GENOMIC DNA]</scope>
    <source>
        <tissue evidence="2">Muscle</tissue>
    </source>
</reference>
<feature type="compositionally biased region" description="Basic and acidic residues" evidence="1">
    <location>
        <begin position="461"/>
        <end position="481"/>
    </location>
</feature>
<feature type="compositionally biased region" description="Polar residues" evidence="1">
    <location>
        <begin position="447"/>
        <end position="460"/>
    </location>
</feature>
<dbReference type="AlphaFoldDB" id="A0A3L5TTQ5"/>
<evidence type="ECO:0000256" key="1">
    <source>
        <dbReference type="SAM" id="MobiDB-lite"/>
    </source>
</evidence>
<dbReference type="Proteomes" id="UP000266721">
    <property type="component" value="Unassembled WGS sequence"/>
</dbReference>
<keyword evidence="3" id="KW-1185">Reference proteome</keyword>
<feature type="region of interest" description="Disordered" evidence="1">
    <location>
        <begin position="375"/>
        <end position="684"/>
    </location>
</feature>
<feature type="compositionally biased region" description="Basic and acidic residues" evidence="1">
    <location>
        <begin position="47"/>
        <end position="74"/>
    </location>
</feature>
<feature type="region of interest" description="Disordered" evidence="1">
    <location>
        <begin position="707"/>
        <end position="794"/>
    </location>
</feature>
<feature type="compositionally biased region" description="Polar residues" evidence="1">
    <location>
        <begin position="779"/>
        <end position="791"/>
    </location>
</feature>
<feature type="compositionally biased region" description="Polar residues" evidence="1">
    <location>
        <begin position="740"/>
        <end position="767"/>
    </location>
</feature>
<protein>
    <submittedName>
        <fullName evidence="2">Uncharacterized protein</fullName>
    </submittedName>
</protein>
<feature type="compositionally biased region" description="Basic and acidic residues" evidence="1">
    <location>
        <begin position="662"/>
        <end position="672"/>
    </location>
</feature>
<feature type="non-terminal residue" evidence="2">
    <location>
        <position position="1"/>
    </location>
</feature>
<feature type="compositionally biased region" description="Acidic residues" evidence="1">
    <location>
        <begin position="596"/>
        <end position="612"/>
    </location>
</feature>
<feature type="compositionally biased region" description="Basic and acidic residues" evidence="1">
    <location>
        <begin position="723"/>
        <end position="739"/>
    </location>
</feature>
<name>A0A3L5TTQ5_MYTGA</name>
<feature type="compositionally biased region" description="Basic and acidic residues" evidence="1">
    <location>
        <begin position="496"/>
        <end position="523"/>
    </location>
</feature>
<feature type="region of interest" description="Disordered" evidence="1">
    <location>
        <begin position="283"/>
        <end position="340"/>
    </location>
</feature>
<feature type="region of interest" description="Disordered" evidence="1">
    <location>
        <begin position="1137"/>
        <end position="1164"/>
    </location>
</feature>
<feature type="region of interest" description="Disordered" evidence="1">
    <location>
        <begin position="190"/>
        <end position="267"/>
    </location>
</feature>
<feature type="compositionally biased region" description="Basic and acidic residues" evidence="1">
    <location>
        <begin position="313"/>
        <end position="322"/>
    </location>
</feature>
<gene>
    <name evidence="2" type="ORF">AM593_05542</name>
</gene>
<accession>A0A3L5TTQ5</accession>